<reference evidence="1 2" key="1">
    <citation type="journal article" date="2021" name="BMC Genomics">
        <title>Datura genome reveals duplications of psychoactive alkaloid biosynthetic genes and high mutation rate following tissue culture.</title>
        <authorList>
            <person name="Rajewski A."/>
            <person name="Carter-House D."/>
            <person name="Stajich J."/>
            <person name="Litt A."/>
        </authorList>
    </citation>
    <scope>NUCLEOTIDE SEQUENCE [LARGE SCALE GENOMIC DNA]</scope>
    <source>
        <strain evidence="1">AR-01</strain>
    </source>
</reference>
<evidence type="ECO:0000313" key="2">
    <source>
        <dbReference type="Proteomes" id="UP000823775"/>
    </source>
</evidence>
<proteinExistence type="predicted"/>
<dbReference type="Proteomes" id="UP000823775">
    <property type="component" value="Unassembled WGS sequence"/>
</dbReference>
<feature type="non-terminal residue" evidence="1">
    <location>
        <position position="64"/>
    </location>
</feature>
<dbReference type="EMBL" id="JACEIK010012163">
    <property type="protein sequence ID" value="MCE3216057.1"/>
    <property type="molecule type" value="Genomic_DNA"/>
</dbReference>
<evidence type="ECO:0000313" key="1">
    <source>
        <dbReference type="EMBL" id="MCE3216057.1"/>
    </source>
</evidence>
<name>A0ABS8WSZ7_DATST</name>
<protein>
    <submittedName>
        <fullName evidence="1">Uncharacterized protein</fullName>
    </submittedName>
</protein>
<organism evidence="1 2">
    <name type="scientific">Datura stramonium</name>
    <name type="common">Jimsonweed</name>
    <name type="synonym">Common thornapple</name>
    <dbReference type="NCBI Taxonomy" id="4076"/>
    <lineage>
        <taxon>Eukaryota</taxon>
        <taxon>Viridiplantae</taxon>
        <taxon>Streptophyta</taxon>
        <taxon>Embryophyta</taxon>
        <taxon>Tracheophyta</taxon>
        <taxon>Spermatophyta</taxon>
        <taxon>Magnoliopsida</taxon>
        <taxon>eudicotyledons</taxon>
        <taxon>Gunneridae</taxon>
        <taxon>Pentapetalae</taxon>
        <taxon>asterids</taxon>
        <taxon>lamiids</taxon>
        <taxon>Solanales</taxon>
        <taxon>Solanaceae</taxon>
        <taxon>Solanoideae</taxon>
        <taxon>Datureae</taxon>
        <taxon>Datura</taxon>
    </lineage>
</organism>
<keyword evidence="2" id="KW-1185">Reference proteome</keyword>
<sequence>MVRKCLVTTSHGMTHDKVVRAIVGICGKISTEWPMFLRRYGQHVTNGRIRVSTVVFVLGLNVVE</sequence>
<comment type="caution">
    <text evidence="1">The sequence shown here is derived from an EMBL/GenBank/DDBJ whole genome shotgun (WGS) entry which is preliminary data.</text>
</comment>
<accession>A0ABS8WSZ7</accession>
<gene>
    <name evidence="1" type="ORF">HAX54_004639</name>
</gene>